<dbReference type="GO" id="GO:0004222">
    <property type="term" value="F:metalloendopeptidase activity"/>
    <property type="evidence" value="ECO:0007669"/>
    <property type="project" value="InterPro"/>
</dbReference>
<keyword evidence="10 15" id="KW-1133">Transmembrane helix</keyword>
<keyword evidence="5" id="KW-0645">Protease</keyword>
<evidence type="ECO:0000256" key="9">
    <source>
        <dbReference type="ARBA" id="ARBA00022833"/>
    </source>
</evidence>
<evidence type="ECO:0000256" key="3">
    <source>
        <dbReference type="ARBA" id="ARBA00009671"/>
    </source>
</evidence>
<evidence type="ECO:0000256" key="13">
    <source>
        <dbReference type="ARBA" id="ARBA00023157"/>
    </source>
</evidence>
<keyword evidence="22" id="KW-1185">Reference proteome</keyword>
<feature type="transmembrane region" description="Helical" evidence="15">
    <location>
        <begin position="1172"/>
        <end position="1199"/>
    </location>
</feature>
<dbReference type="InterPro" id="IPR032394">
    <property type="entry name" value="Anoct_dimer"/>
</dbReference>
<dbReference type="GO" id="GO:0046872">
    <property type="term" value="F:metal ion binding"/>
    <property type="evidence" value="ECO:0007669"/>
    <property type="project" value="UniProtKB-KW"/>
</dbReference>
<dbReference type="Pfam" id="PF16178">
    <property type="entry name" value="Anoct_dimer"/>
    <property type="match status" value="1"/>
</dbReference>
<dbReference type="EMBL" id="JAGKHQ010000020">
    <property type="protein sequence ID" value="KAG7480158.1"/>
    <property type="molecule type" value="Genomic_DNA"/>
</dbReference>
<feature type="compositionally biased region" description="Basic and acidic residues" evidence="16">
    <location>
        <begin position="1354"/>
        <end position="1371"/>
    </location>
</feature>
<feature type="transmembrane region" description="Helical" evidence="15">
    <location>
        <begin position="1018"/>
        <end position="1044"/>
    </location>
</feature>
<dbReference type="InterPro" id="IPR000718">
    <property type="entry name" value="Peptidase_M13"/>
</dbReference>
<feature type="domain" description="Peptidase M13 C-terminal" evidence="17">
    <location>
        <begin position="559"/>
        <end position="728"/>
    </location>
</feature>
<dbReference type="FunFam" id="3.40.390.10:FF:000076">
    <property type="entry name" value="membrane metallo-endopeptidase-like 1"/>
    <property type="match status" value="1"/>
</dbReference>
<keyword evidence="11" id="KW-0482">Metalloprotease</keyword>
<dbReference type="Pfam" id="PF01431">
    <property type="entry name" value="Peptidase_M13"/>
    <property type="match status" value="1"/>
</dbReference>
<keyword evidence="4" id="KW-1003">Cell membrane</keyword>
<evidence type="ECO:0000256" key="16">
    <source>
        <dbReference type="SAM" id="MobiDB-lite"/>
    </source>
</evidence>
<evidence type="ECO:0000256" key="8">
    <source>
        <dbReference type="ARBA" id="ARBA00022801"/>
    </source>
</evidence>
<feature type="domain" description="Anoctamin transmembrane" evidence="18">
    <location>
        <begin position="1010"/>
        <end position="1570"/>
    </location>
</feature>
<evidence type="ECO:0000256" key="11">
    <source>
        <dbReference type="ARBA" id="ARBA00023049"/>
    </source>
</evidence>
<dbReference type="InterPro" id="IPR008753">
    <property type="entry name" value="Peptidase_M13_N"/>
</dbReference>
<keyword evidence="9" id="KW-0862">Zinc</keyword>
<evidence type="ECO:0000256" key="1">
    <source>
        <dbReference type="ARBA" id="ARBA00001947"/>
    </source>
</evidence>
<organism evidence="21 22">
    <name type="scientific">Solea senegalensis</name>
    <name type="common">Senegalese sole</name>
    <dbReference type="NCBI Taxonomy" id="28829"/>
    <lineage>
        <taxon>Eukaryota</taxon>
        <taxon>Metazoa</taxon>
        <taxon>Chordata</taxon>
        <taxon>Craniata</taxon>
        <taxon>Vertebrata</taxon>
        <taxon>Euteleostomi</taxon>
        <taxon>Actinopterygii</taxon>
        <taxon>Neopterygii</taxon>
        <taxon>Teleostei</taxon>
        <taxon>Neoteleostei</taxon>
        <taxon>Acanthomorphata</taxon>
        <taxon>Carangaria</taxon>
        <taxon>Pleuronectiformes</taxon>
        <taxon>Pleuronectoidei</taxon>
        <taxon>Soleidae</taxon>
        <taxon>Solea</taxon>
    </lineage>
</organism>
<feature type="region of interest" description="Disordered" evidence="16">
    <location>
        <begin position="1348"/>
        <end position="1371"/>
    </location>
</feature>
<feature type="domain" description="Anoctamin dimerisation" evidence="20">
    <location>
        <begin position="782"/>
        <end position="1007"/>
    </location>
</feature>
<evidence type="ECO:0000256" key="10">
    <source>
        <dbReference type="ARBA" id="ARBA00022989"/>
    </source>
</evidence>
<evidence type="ECO:0000259" key="20">
    <source>
        <dbReference type="Pfam" id="PF16178"/>
    </source>
</evidence>
<evidence type="ECO:0000256" key="15">
    <source>
        <dbReference type="RuleBase" id="RU280814"/>
    </source>
</evidence>
<evidence type="ECO:0000313" key="21">
    <source>
        <dbReference type="EMBL" id="KAG7480158.1"/>
    </source>
</evidence>
<keyword evidence="12 15" id="KW-0472">Membrane</keyword>
<evidence type="ECO:0000256" key="6">
    <source>
        <dbReference type="ARBA" id="ARBA00022692"/>
    </source>
</evidence>
<evidence type="ECO:0000259" key="17">
    <source>
        <dbReference type="Pfam" id="PF01431"/>
    </source>
</evidence>
<dbReference type="InterPro" id="IPR049452">
    <property type="entry name" value="Anoctamin_TM"/>
</dbReference>
<feature type="transmembrane region" description="Helical" evidence="15">
    <location>
        <begin position="1219"/>
        <end position="1240"/>
    </location>
</feature>
<sequence>MSVALQDLRNTMSSYKRATLEEEEVSDAPADAASSPDGVEVGFRKGGVDILGRRTQLEVILSVLLLATLLALTACLLVLGLSFSSDSGRGLCLSEACITVASQIVEAMDRSVDPCHDFYQFACGGWMRKNPLPDGRSRWSTFNSIWEQNQALLKHLLENGTFNGSSEAEKKTQSYYLSCLNTPRIEELGAQPLTDLIAKIGGWNMTGPWDKDNFMEVLKVVSGPYRAQPFFSVGVSADPKNSNSNIIQVDQSGLFLPSRDYYLNKTANEKVLVAYLEYMVELGMLLGGERSTTQHQMQQILDFETALANITVPQDQRRDEEKIYHKVTISELQLLAPSVDWLDFLLSSLSPLELNDTEHVVLYAKEYLQQVSDLINKTERSLLNNYMIWTLVQKSVTSLDQRFENAQDKLLESLFGTKKSCTPRWQTCIGNTDDTLGFALGALFVKATFDKHSKDIAEEMINEIRSAFKEALDRLSWMDDQTRQAAKDKADAIYDMIGFPEFILDPKELDDVYDGYEVSDDSFFQNMMSFYNFSARVMADQLRKTPNKDQWSMTPPTVNAYYMPTKNGIVFPAGILQAPFYAHNHPKSLNFGGIGVVMGHELTHAFDDQGREYDKEGNLRPWWQNSSVEAFRQRTECMVDQYSHYTVNGEHINGKQTLGENIADNGGLKAAYHAYQSWVQKNGDEKRLPAVNLTNDQLFFVGFAQVWCSVRTPESAHESLVTDPHSPPSPVIVYKNRGTVRKVGGQMEDDGSLLIGMDTKPGNSYGSVTTNAPAQPLDRNVFSDGSTRIDFVLVWEEPRSSQKEGAGVNPAHQRWRDEFLSRLSRSGLLQEQKKVSHAKKNICFVLLSAPWNVLCYYAEDISLRVPLQVVNSPNITGSEQLLLKLSLPNPMAQDVPNPPVCYYTCQFRNNKLERFLGSNDKETFFKTTQRHQVLYEILARTPYGSAKRGQVGIDRMLNEQVFTAAYPLHEGDYMQPTPTVSPQSLSTRQILHTYWAKWSCWKSYQPLDHIREYFGEKIALYFAWLGFYTAWLLPASLIGTVIFLNGLWLMATDVPVKEVCDTRNNFLMCPACNICTYWNYSSICVTYKLGILFDNGGTVFFSVFMSLWAVTFLEYWKRTCSTLSHRWNCSDFEEIEERPRPEFTAMAPMTMRNPVTGAEEPYFPENKRFKRILSGCIVIIVLIFLVLMCLIAIILYRTIVSILIQKSNLGFISSSAKRIASITGSVLNLLVILILSRLYTTLAQILTRWEMHRTQNKYEDMFILKVFVFQFVNFYSSPIYIAFFKGRFVGFPGHYNTLFGIRNEDCGAGGCLIELAQELLVIMVGKQLINNIQEFLVPKFKSWMQKRKMNPQQQKEKNKEEGKDEGQKKEDLSPWEADYQLLMCEGLLSEYLEMVIQFGFITIFVAACPLAPLFSLINNWVEIRLDAQKFVTEYRRPVVERAQDIGIWLLILQFITQVAVLINAFLIAFTSSFLPRLYYRYTRDSTLKGYINFTLATSPQNFTHHDENTPCRYVGFRDDNGDYIQEYYHLLAIRLCFVIIFEHVVFLVGRLIDMMVPDIPEEVELRIKREHYMAKAALAENRSMGKNLIPEQDDQTTSLRRRAAEPSKQSKFPPPVLNRIPKGN</sequence>
<dbReference type="PANTHER" id="PTHR12308:SF22">
    <property type="entry name" value="ANOCTAMIN-7"/>
    <property type="match status" value="1"/>
</dbReference>
<dbReference type="Proteomes" id="UP000693946">
    <property type="component" value="Linkage Group LG8"/>
</dbReference>
<evidence type="ECO:0000256" key="14">
    <source>
        <dbReference type="ARBA" id="ARBA00023180"/>
    </source>
</evidence>
<dbReference type="Pfam" id="PF05649">
    <property type="entry name" value="Peptidase_M13_N"/>
    <property type="match status" value="1"/>
</dbReference>
<dbReference type="InterPro" id="IPR018497">
    <property type="entry name" value="Peptidase_M13_C"/>
</dbReference>
<evidence type="ECO:0000259" key="19">
    <source>
        <dbReference type="Pfam" id="PF05649"/>
    </source>
</evidence>
<keyword evidence="8" id="KW-0378">Hydrolase</keyword>
<keyword evidence="6 15" id="KW-0812">Transmembrane</keyword>
<dbReference type="PANTHER" id="PTHR12308">
    <property type="entry name" value="ANOCTAMIN"/>
    <property type="match status" value="1"/>
</dbReference>
<feature type="transmembrane region" description="Helical" evidence="15">
    <location>
        <begin position="1445"/>
        <end position="1469"/>
    </location>
</feature>
<evidence type="ECO:0000313" key="22">
    <source>
        <dbReference type="Proteomes" id="UP000693946"/>
    </source>
</evidence>
<evidence type="ECO:0000259" key="18">
    <source>
        <dbReference type="Pfam" id="PF04547"/>
    </source>
</evidence>
<dbReference type="GO" id="GO:0005254">
    <property type="term" value="F:chloride channel activity"/>
    <property type="evidence" value="ECO:0007669"/>
    <property type="project" value="TreeGrafter"/>
</dbReference>
<feature type="transmembrane region" description="Helical" evidence="15">
    <location>
        <begin position="1261"/>
        <end position="1283"/>
    </location>
</feature>
<dbReference type="InterPro" id="IPR007632">
    <property type="entry name" value="Anoctamin"/>
</dbReference>
<dbReference type="GO" id="GO:0005886">
    <property type="term" value="C:plasma membrane"/>
    <property type="evidence" value="ECO:0007669"/>
    <property type="project" value="UniProtKB-SubCell"/>
</dbReference>
<feature type="transmembrane region" description="Helical" evidence="15">
    <location>
        <begin position="1527"/>
        <end position="1548"/>
    </location>
</feature>
<keyword evidence="13" id="KW-1015">Disulfide bond</keyword>
<dbReference type="GO" id="GO:0061588">
    <property type="term" value="P:calcium activated phospholipid scrambling"/>
    <property type="evidence" value="ECO:0007669"/>
    <property type="project" value="TreeGrafter"/>
</dbReference>
<feature type="domain" description="Peptidase M13 N-terminal" evidence="19">
    <location>
        <begin position="114"/>
        <end position="500"/>
    </location>
</feature>
<dbReference type="PROSITE" id="PS51885">
    <property type="entry name" value="NEPRILYSIN"/>
    <property type="match status" value="1"/>
</dbReference>
<comment type="caution">
    <text evidence="15">Lacks conserved residue(s) required for the propagation of feature annotation.</text>
</comment>
<accession>A0AAV6PZW6</accession>
<reference evidence="21 22" key="1">
    <citation type="journal article" date="2021" name="Sci. Rep.">
        <title>Chromosome anchoring in Senegalese sole (Solea senegalensis) reveals sex-associated markers and genome rearrangements in flatfish.</title>
        <authorList>
            <person name="Guerrero-Cozar I."/>
            <person name="Gomez-Garrido J."/>
            <person name="Berbel C."/>
            <person name="Martinez-Blanch J.F."/>
            <person name="Alioto T."/>
            <person name="Claros M.G."/>
            <person name="Gagnaire P.A."/>
            <person name="Manchado M."/>
        </authorList>
    </citation>
    <scope>NUCLEOTIDE SEQUENCE [LARGE SCALE GENOMIC DNA]</scope>
    <source>
        <strain evidence="21">Sse05_10M</strain>
    </source>
</reference>
<name>A0AAV6PZW6_SOLSE</name>
<evidence type="ECO:0000256" key="12">
    <source>
        <dbReference type="ARBA" id="ARBA00023136"/>
    </source>
</evidence>
<evidence type="ECO:0000256" key="7">
    <source>
        <dbReference type="ARBA" id="ARBA00022723"/>
    </source>
</evidence>
<evidence type="ECO:0000256" key="4">
    <source>
        <dbReference type="ARBA" id="ARBA00022475"/>
    </source>
</evidence>
<keyword evidence="14" id="KW-0325">Glycoprotein</keyword>
<feature type="transmembrane region" description="Helical" evidence="15">
    <location>
        <begin position="1097"/>
        <end position="1116"/>
    </location>
</feature>
<keyword evidence="7" id="KW-0479">Metal-binding</keyword>
<feature type="region of interest" description="Disordered" evidence="16">
    <location>
        <begin position="1584"/>
        <end position="1624"/>
    </location>
</feature>
<comment type="caution">
    <text evidence="21">The sequence shown here is derived from an EMBL/GenBank/DDBJ whole genome shotgun (WGS) entry which is preliminary data.</text>
</comment>
<proteinExistence type="inferred from homology"/>
<evidence type="ECO:0000256" key="5">
    <source>
        <dbReference type="ARBA" id="ARBA00022670"/>
    </source>
</evidence>
<dbReference type="GO" id="GO:0006508">
    <property type="term" value="P:proteolysis"/>
    <property type="evidence" value="ECO:0007669"/>
    <property type="project" value="UniProtKB-KW"/>
</dbReference>
<dbReference type="GO" id="GO:0046983">
    <property type="term" value="F:protein dimerization activity"/>
    <property type="evidence" value="ECO:0007669"/>
    <property type="project" value="InterPro"/>
</dbReference>
<dbReference type="Pfam" id="PF04547">
    <property type="entry name" value="Anoctamin"/>
    <property type="match status" value="1"/>
</dbReference>
<dbReference type="CDD" id="cd08662">
    <property type="entry name" value="M13"/>
    <property type="match status" value="1"/>
</dbReference>
<comment type="similarity">
    <text evidence="3 15">Belongs to the anoctamin family.</text>
</comment>
<evidence type="ECO:0000256" key="2">
    <source>
        <dbReference type="ARBA" id="ARBA00004651"/>
    </source>
</evidence>
<comment type="subcellular location">
    <subcellularLocation>
        <location evidence="2">Cell membrane</location>
        <topology evidence="2">Multi-pass membrane protein</topology>
    </subcellularLocation>
    <subcellularLocation>
        <location evidence="15">Membrane</location>
        <topology evidence="15">Multi-pass membrane protein</topology>
    </subcellularLocation>
</comment>
<protein>
    <recommendedName>
        <fullName evidence="15">Anoctamin</fullName>
    </recommendedName>
</protein>
<comment type="cofactor">
    <cofactor evidence="1">
        <name>Zn(2+)</name>
        <dbReference type="ChEBI" id="CHEBI:29105"/>
    </cofactor>
</comment>
<feature type="transmembrane region" description="Helical" evidence="15">
    <location>
        <begin position="1395"/>
        <end position="1417"/>
    </location>
</feature>
<feature type="transmembrane region" description="Helical" evidence="15">
    <location>
        <begin position="59"/>
        <end position="81"/>
    </location>
</feature>
<gene>
    <name evidence="21" type="ORF">JOB18_044925</name>
</gene>